<keyword evidence="3" id="KW-1185">Reference proteome</keyword>
<sequence length="117" mass="12978">MKHTWKRWITAALALVLVAALFGCAGEKSDKMTWTPGAFEKKDGNGDPSYSIRLPLSEDNTGICVSSTHDGTAIAMADLERGRIDFIRVDHNTGEVTRWTTENVPFSDIYDLPMETD</sequence>
<dbReference type="EMBL" id="JACOPN010000005">
    <property type="protein sequence ID" value="MBC5717347.1"/>
    <property type="molecule type" value="Genomic_DNA"/>
</dbReference>
<protein>
    <submittedName>
        <fullName evidence="2">Uncharacterized protein</fullName>
    </submittedName>
</protein>
<feature type="signal peptide" evidence="1">
    <location>
        <begin position="1"/>
        <end position="25"/>
    </location>
</feature>
<evidence type="ECO:0000256" key="1">
    <source>
        <dbReference type="SAM" id="SignalP"/>
    </source>
</evidence>
<dbReference type="RefSeq" id="WP_186878619.1">
    <property type="nucleotide sequence ID" value="NZ_JACOPN010000005.1"/>
</dbReference>
<organism evidence="2 3">
    <name type="scientific">Flintibacter faecis</name>
    <dbReference type="NCBI Taxonomy" id="2763047"/>
    <lineage>
        <taxon>Bacteria</taxon>
        <taxon>Bacillati</taxon>
        <taxon>Bacillota</taxon>
        <taxon>Clostridia</taxon>
        <taxon>Eubacteriales</taxon>
        <taxon>Flintibacter</taxon>
    </lineage>
</organism>
<gene>
    <name evidence="2" type="ORF">H8S55_08450</name>
</gene>
<proteinExistence type="predicted"/>
<dbReference type="Proteomes" id="UP000602260">
    <property type="component" value="Unassembled WGS sequence"/>
</dbReference>
<accession>A0A8J6M4S2</accession>
<reference evidence="2" key="1">
    <citation type="submission" date="2020-08" db="EMBL/GenBank/DDBJ databases">
        <title>Genome public.</title>
        <authorList>
            <person name="Liu C."/>
            <person name="Sun Q."/>
        </authorList>
    </citation>
    <scope>NUCLEOTIDE SEQUENCE</scope>
    <source>
        <strain evidence="2">BX5</strain>
    </source>
</reference>
<dbReference type="AlphaFoldDB" id="A0A8J6M4S2"/>
<dbReference type="PROSITE" id="PS51257">
    <property type="entry name" value="PROKAR_LIPOPROTEIN"/>
    <property type="match status" value="1"/>
</dbReference>
<feature type="chain" id="PRO_5038459949" evidence="1">
    <location>
        <begin position="26"/>
        <end position="117"/>
    </location>
</feature>
<keyword evidence="1" id="KW-0732">Signal</keyword>
<evidence type="ECO:0000313" key="2">
    <source>
        <dbReference type="EMBL" id="MBC5717347.1"/>
    </source>
</evidence>
<comment type="caution">
    <text evidence="2">The sequence shown here is derived from an EMBL/GenBank/DDBJ whole genome shotgun (WGS) entry which is preliminary data.</text>
</comment>
<evidence type="ECO:0000313" key="3">
    <source>
        <dbReference type="Proteomes" id="UP000602260"/>
    </source>
</evidence>
<name>A0A8J6M4S2_9FIRM</name>